<protein>
    <recommendedName>
        <fullName evidence="3">DUF6729 domain-containing protein</fullName>
    </recommendedName>
</protein>
<sequence length="451" mass="49699">MYAYPVFRRQSAKSTRLFMAPSEQAKGVGNVPGRAKPKEEVMTEARNFIANNGGDPNYHFLTLAHCQLQFGMYQGQRFRWLMENSLGCALYLLQSISKESAQGNPLSENKQLLLQYASQIREVKEELEKFQKKMRMQAKARETGDQGWLMVEFGEFQGQSMKEVYEDKTLKAQNLIDYLVRADARPNTTMAIFKAYVLKRRASASSTSAPPPAASTSSAPPPAASTSSEASTSSAPPPAASRTGAWKKSTMKALLARGKNVSPSQLARKLMSPVKSSLAPNPPANPRTEGSAKRQLFLASEDDDDGLISAVSQCEAQLNTEACADPPPAAIPDLDDHQPPAELPRLDSAGIIPSQPTDRKERASIPCETLVVSSSPDHFFGRPLFLWIPRKMFKFPLVCVCPACGKRKLTAAGLYQTVCQVLDIDGWYDLATEYLECKGCSKKYPGWWRTS</sequence>
<evidence type="ECO:0000256" key="1">
    <source>
        <dbReference type="SAM" id="Coils"/>
    </source>
</evidence>
<feature type="compositionally biased region" description="Pro residues" evidence="2">
    <location>
        <begin position="209"/>
        <end position="223"/>
    </location>
</feature>
<accession>A0AA47MRR9</accession>
<keyword evidence="5" id="KW-1185">Reference proteome</keyword>
<comment type="caution">
    <text evidence="4">The sequence shown here is derived from an EMBL/GenBank/DDBJ whole genome shotgun (WGS) entry which is preliminary data.</text>
</comment>
<dbReference type="AlphaFoldDB" id="A0AA47MRR9"/>
<organism evidence="4 5">
    <name type="scientific">Merluccius polli</name>
    <name type="common">Benguela hake</name>
    <name type="synonym">Merluccius cadenati</name>
    <dbReference type="NCBI Taxonomy" id="89951"/>
    <lineage>
        <taxon>Eukaryota</taxon>
        <taxon>Metazoa</taxon>
        <taxon>Chordata</taxon>
        <taxon>Craniata</taxon>
        <taxon>Vertebrata</taxon>
        <taxon>Euteleostomi</taxon>
        <taxon>Actinopterygii</taxon>
        <taxon>Neopterygii</taxon>
        <taxon>Teleostei</taxon>
        <taxon>Neoteleostei</taxon>
        <taxon>Acanthomorphata</taxon>
        <taxon>Zeiogadaria</taxon>
        <taxon>Gadariae</taxon>
        <taxon>Gadiformes</taxon>
        <taxon>Gadoidei</taxon>
        <taxon>Merlucciidae</taxon>
        <taxon>Merluccius</taxon>
    </lineage>
</organism>
<evidence type="ECO:0000259" key="3">
    <source>
        <dbReference type="Pfam" id="PF20499"/>
    </source>
</evidence>
<reference evidence="4" key="1">
    <citation type="journal article" date="2023" name="Front. Mar. Sci.">
        <title>A new Merluccius polli reference genome to investigate the effects of global change in West African waters.</title>
        <authorList>
            <person name="Mateo J.L."/>
            <person name="Blanco-Fernandez C."/>
            <person name="Garcia-Vazquez E."/>
            <person name="Machado-Schiaffino G."/>
        </authorList>
    </citation>
    <scope>NUCLEOTIDE SEQUENCE</scope>
    <source>
        <strain evidence="4">C29</strain>
        <tissue evidence="4">Fin</tissue>
    </source>
</reference>
<dbReference type="PANTHER" id="PTHR24401">
    <property type="entry name" value="SI:CH211-243P7.3-RELATED"/>
    <property type="match status" value="1"/>
</dbReference>
<proteinExistence type="predicted"/>
<name>A0AA47MRR9_MERPO</name>
<gene>
    <name evidence="4" type="ORF">N1851_016121</name>
</gene>
<dbReference type="InterPro" id="IPR046616">
    <property type="entry name" value="DUF6729"/>
</dbReference>
<feature type="compositionally biased region" description="Low complexity" evidence="2">
    <location>
        <begin position="224"/>
        <end position="234"/>
    </location>
</feature>
<evidence type="ECO:0000313" key="5">
    <source>
        <dbReference type="Proteomes" id="UP001174136"/>
    </source>
</evidence>
<dbReference type="Pfam" id="PF20499">
    <property type="entry name" value="DUF6729"/>
    <property type="match status" value="1"/>
</dbReference>
<keyword evidence="1" id="KW-0175">Coiled coil</keyword>
<dbReference type="Proteomes" id="UP001174136">
    <property type="component" value="Unassembled WGS sequence"/>
</dbReference>
<feature type="region of interest" description="Disordered" evidence="2">
    <location>
        <begin position="270"/>
        <end position="292"/>
    </location>
</feature>
<dbReference type="PANTHER" id="PTHR24401:SF29">
    <property type="entry name" value="SI:CH211-243P7.3-RELATED"/>
    <property type="match status" value="1"/>
</dbReference>
<evidence type="ECO:0000256" key="2">
    <source>
        <dbReference type="SAM" id="MobiDB-lite"/>
    </source>
</evidence>
<feature type="domain" description="DUF6729" evidence="3">
    <location>
        <begin position="374"/>
        <end position="447"/>
    </location>
</feature>
<feature type="region of interest" description="Disordered" evidence="2">
    <location>
        <begin position="205"/>
        <end position="246"/>
    </location>
</feature>
<feature type="coiled-coil region" evidence="1">
    <location>
        <begin position="113"/>
        <end position="140"/>
    </location>
</feature>
<dbReference type="EMBL" id="JAOPHQ010002907">
    <property type="protein sequence ID" value="KAK0144985.1"/>
    <property type="molecule type" value="Genomic_DNA"/>
</dbReference>
<evidence type="ECO:0000313" key="4">
    <source>
        <dbReference type="EMBL" id="KAK0144985.1"/>
    </source>
</evidence>